<dbReference type="EMBL" id="JAADJZ010000036">
    <property type="protein sequence ID" value="KAF2865151.1"/>
    <property type="molecule type" value="Genomic_DNA"/>
</dbReference>
<comment type="caution">
    <text evidence="3">The sequence shown here is derived from an EMBL/GenBank/DDBJ whole genome shotgun (WGS) entry which is preliminary data.</text>
</comment>
<dbReference type="Proteomes" id="UP000481861">
    <property type="component" value="Unassembled WGS sequence"/>
</dbReference>
<evidence type="ECO:0000256" key="2">
    <source>
        <dbReference type="SAM" id="Phobius"/>
    </source>
</evidence>
<keyword evidence="2" id="KW-1133">Transmembrane helix</keyword>
<dbReference type="AlphaFoldDB" id="A0A7C8I141"/>
<accession>A0A7C8I141</accession>
<keyword evidence="2" id="KW-0472">Membrane</keyword>
<organism evidence="3 4">
    <name type="scientific">Massariosphaeria phaeospora</name>
    <dbReference type="NCBI Taxonomy" id="100035"/>
    <lineage>
        <taxon>Eukaryota</taxon>
        <taxon>Fungi</taxon>
        <taxon>Dikarya</taxon>
        <taxon>Ascomycota</taxon>
        <taxon>Pezizomycotina</taxon>
        <taxon>Dothideomycetes</taxon>
        <taxon>Pleosporomycetidae</taxon>
        <taxon>Pleosporales</taxon>
        <taxon>Pleosporales incertae sedis</taxon>
        <taxon>Massariosphaeria</taxon>
    </lineage>
</organism>
<name>A0A7C8I141_9PLEO</name>
<feature type="compositionally biased region" description="Polar residues" evidence="1">
    <location>
        <begin position="97"/>
        <end position="108"/>
    </location>
</feature>
<dbReference type="OrthoDB" id="3772616at2759"/>
<proteinExistence type="predicted"/>
<feature type="compositionally biased region" description="Polar residues" evidence="1">
    <location>
        <begin position="65"/>
        <end position="80"/>
    </location>
</feature>
<gene>
    <name evidence="3" type="ORF">BDV95DRAFT_587477</name>
</gene>
<feature type="transmembrane region" description="Helical" evidence="2">
    <location>
        <begin position="164"/>
        <end position="181"/>
    </location>
</feature>
<protein>
    <submittedName>
        <fullName evidence="3">Uncharacterized protein</fullName>
    </submittedName>
</protein>
<sequence>MEQHNRPTNSFPSRMKKAMQRIWASIKGDRKATRTAQMVDESDVPPPSYTEVAAEVIGEASIQKFNESTGAKSNGSTVPKPNQLAVPEPKKDAVPTPTGSNDQKPTENNARKPEKSTVVKSTAKPEQDTVVKSTPTSQLELDYSTISYPRLTALAKSKVDKVRLLRSILVFIMFITFFADLDKIGAGTDSLFPLNTNIYTDTDISPLKFFAWDVFEITRDIATLVRHLEQLIRDNRWFHARREHKDLLTQLVLKPAESLMIQADYALEILGAFRQDRECEDDEIDYDTLVDYWTPKNRKKSADLLVSYARLGRYSDIACVFHRFLEAARKSAVRVGGCHGEVS</sequence>
<feature type="region of interest" description="Disordered" evidence="1">
    <location>
        <begin position="27"/>
        <end position="47"/>
    </location>
</feature>
<evidence type="ECO:0000256" key="1">
    <source>
        <dbReference type="SAM" id="MobiDB-lite"/>
    </source>
</evidence>
<evidence type="ECO:0000313" key="4">
    <source>
        <dbReference type="Proteomes" id="UP000481861"/>
    </source>
</evidence>
<feature type="region of interest" description="Disordered" evidence="1">
    <location>
        <begin position="65"/>
        <end position="133"/>
    </location>
</feature>
<keyword evidence="2" id="KW-0812">Transmembrane</keyword>
<reference evidence="3 4" key="1">
    <citation type="submission" date="2020-01" db="EMBL/GenBank/DDBJ databases">
        <authorList>
            <consortium name="DOE Joint Genome Institute"/>
            <person name="Haridas S."/>
            <person name="Albert R."/>
            <person name="Binder M."/>
            <person name="Bloem J."/>
            <person name="Labutti K."/>
            <person name="Salamov A."/>
            <person name="Andreopoulos B."/>
            <person name="Baker S.E."/>
            <person name="Barry K."/>
            <person name="Bills G."/>
            <person name="Bluhm B.H."/>
            <person name="Cannon C."/>
            <person name="Castanera R."/>
            <person name="Culley D.E."/>
            <person name="Daum C."/>
            <person name="Ezra D."/>
            <person name="Gonzalez J.B."/>
            <person name="Henrissat B."/>
            <person name="Kuo A."/>
            <person name="Liang C."/>
            <person name="Lipzen A."/>
            <person name="Lutzoni F."/>
            <person name="Magnuson J."/>
            <person name="Mondo S."/>
            <person name="Nolan M."/>
            <person name="Ohm R."/>
            <person name="Pangilinan J."/>
            <person name="Park H.-J.H."/>
            <person name="Ramirez L."/>
            <person name="Alfaro M."/>
            <person name="Sun H."/>
            <person name="Tritt A."/>
            <person name="Yoshinaga Y."/>
            <person name="Zwiers L.-H.L."/>
            <person name="Turgeon B.G."/>
            <person name="Goodwin S.B."/>
            <person name="Spatafora J.W."/>
            <person name="Crous P.W."/>
            <person name="Grigoriev I.V."/>
        </authorList>
    </citation>
    <scope>NUCLEOTIDE SEQUENCE [LARGE SCALE GENOMIC DNA]</scope>
    <source>
        <strain evidence="3 4">CBS 611.86</strain>
    </source>
</reference>
<evidence type="ECO:0000313" key="3">
    <source>
        <dbReference type="EMBL" id="KAF2865151.1"/>
    </source>
</evidence>
<keyword evidence="4" id="KW-1185">Reference proteome</keyword>
<feature type="compositionally biased region" description="Basic and acidic residues" evidence="1">
    <location>
        <begin position="109"/>
        <end position="129"/>
    </location>
</feature>